<evidence type="ECO:0000313" key="1">
    <source>
        <dbReference type="EMBL" id="MFC5431459.1"/>
    </source>
</evidence>
<organism evidence="1 2">
    <name type="scientific">Paraburkholderia denitrificans</name>
    <dbReference type="NCBI Taxonomy" id="694025"/>
    <lineage>
        <taxon>Bacteria</taxon>
        <taxon>Pseudomonadati</taxon>
        <taxon>Pseudomonadota</taxon>
        <taxon>Betaproteobacteria</taxon>
        <taxon>Burkholderiales</taxon>
        <taxon>Burkholderiaceae</taxon>
        <taxon>Paraburkholderia</taxon>
    </lineage>
</organism>
<evidence type="ECO:0008006" key="3">
    <source>
        <dbReference type="Google" id="ProtNLM"/>
    </source>
</evidence>
<dbReference type="Proteomes" id="UP001596103">
    <property type="component" value="Unassembled WGS sequence"/>
</dbReference>
<name>A0ABW0JG02_9BURK</name>
<protein>
    <recommendedName>
        <fullName evidence="3">ESPR domain-containing protein</fullName>
    </recommendedName>
</protein>
<dbReference type="RefSeq" id="WP_377714700.1">
    <property type="nucleotide sequence ID" value="NZ_JBHSMP010000036.1"/>
</dbReference>
<keyword evidence="2" id="KW-1185">Reference proteome</keyword>
<sequence>MQRFQNNSRSGTTQARIRIFAAQKKLVSINREMRIPGKSTSRSPRQSIWGGALKWCVASITVVAAMWCPTQTLDFPPVPHDAQHQSISITR</sequence>
<evidence type="ECO:0000313" key="2">
    <source>
        <dbReference type="Proteomes" id="UP001596103"/>
    </source>
</evidence>
<proteinExistence type="predicted"/>
<dbReference type="EMBL" id="JBHSMP010000036">
    <property type="protein sequence ID" value="MFC5431459.1"/>
    <property type="molecule type" value="Genomic_DNA"/>
</dbReference>
<gene>
    <name evidence="1" type="ORF">ACFPTO_22020</name>
</gene>
<accession>A0ABW0JG02</accession>
<reference evidence="2" key="1">
    <citation type="journal article" date="2019" name="Int. J. Syst. Evol. Microbiol.">
        <title>The Global Catalogue of Microorganisms (GCM) 10K type strain sequencing project: providing services to taxonomists for standard genome sequencing and annotation.</title>
        <authorList>
            <consortium name="The Broad Institute Genomics Platform"/>
            <consortium name="The Broad Institute Genome Sequencing Center for Infectious Disease"/>
            <person name="Wu L."/>
            <person name="Ma J."/>
        </authorList>
    </citation>
    <scope>NUCLEOTIDE SEQUENCE [LARGE SCALE GENOMIC DNA]</scope>
    <source>
        <strain evidence="2">CCUG 56042</strain>
    </source>
</reference>
<comment type="caution">
    <text evidence="1">The sequence shown here is derived from an EMBL/GenBank/DDBJ whole genome shotgun (WGS) entry which is preliminary data.</text>
</comment>